<dbReference type="Pfam" id="PF01408">
    <property type="entry name" value="GFO_IDH_MocA"/>
    <property type="match status" value="1"/>
</dbReference>
<dbReference type="Pfam" id="PF02894">
    <property type="entry name" value="GFO_IDH_MocA_C"/>
    <property type="match status" value="1"/>
</dbReference>
<dbReference type="PANTHER" id="PTHR43593">
    <property type="match status" value="1"/>
</dbReference>
<accession>F5YE97</accession>
<gene>
    <name evidence="5" type="ordered locus">TREAZ_0230</name>
</gene>
<dbReference type="InterPro" id="IPR004104">
    <property type="entry name" value="Gfo/Idh/MocA-like_OxRdtase_C"/>
</dbReference>
<dbReference type="KEGG" id="taz:TREAZ_0230"/>
<dbReference type="InterPro" id="IPR023794">
    <property type="entry name" value="MI/DCI_dehydrogenase"/>
</dbReference>
<dbReference type="InParanoid" id="F5YE97"/>
<evidence type="ECO:0000259" key="4">
    <source>
        <dbReference type="Pfam" id="PF02894"/>
    </source>
</evidence>
<keyword evidence="1 5" id="KW-0560">Oxidoreductase</keyword>
<keyword evidence="2" id="KW-0520">NAD</keyword>
<protein>
    <submittedName>
        <fullName evidence="5">Inositol 2-dehydrogenase</fullName>
        <ecNumber evidence="5">1.1.1.18</ecNumber>
    </submittedName>
</protein>
<dbReference type="SUPFAM" id="SSF55347">
    <property type="entry name" value="Glyceraldehyde-3-phosphate dehydrogenase-like, C-terminal domain"/>
    <property type="match status" value="1"/>
</dbReference>
<dbReference type="HAMAP" id="MF_01671">
    <property type="entry name" value="IolG"/>
    <property type="match status" value="1"/>
</dbReference>
<dbReference type="Proteomes" id="UP000009222">
    <property type="component" value="Chromosome"/>
</dbReference>
<evidence type="ECO:0000256" key="2">
    <source>
        <dbReference type="ARBA" id="ARBA00023027"/>
    </source>
</evidence>
<dbReference type="InterPro" id="IPR036291">
    <property type="entry name" value="NAD(P)-bd_dom_sf"/>
</dbReference>
<dbReference type="AlphaFoldDB" id="F5YE97"/>
<dbReference type="EC" id="1.1.1.18" evidence="5"/>
<dbReference type="HOGENOM" id="CLU_023194_0_1_12"/>
<dbReference type="InterPro" id="IPR000683">
    <property type="entry name" value="Gfo/Idh/MocA-like_OxRdtase_N"/>
</dbReference>
<dbReference type="GO" id="GO:0050112">
    <property type="term" value="F:inositol 2-dehydrogenase (NAD+) activity"/>
    <property type="evidence" value="ECO:0007669"/>
    <property type="project" value="UniProtKB-EC"/>
</dbReference>
<proteinExistence type="inferred from homology"/>
<sequence length="339" mass="36942">MEDFMELRIGVIGTGAIGTEHIERIANKLSGAKVTVVTDVDKPRAEKAAAVCGARIEKDGTGVIASSDVDAVMVTNWGPAHAKSILGSIAAGKMVFCEKPMTTTGADAKKIVDAEIAKGKKFTQVGFMRRYDKGYLQMKEILSSGKTGKPLMIHCAHRNVAKGTEYNTPMSVNDTAIHEIDVLHWLVGDQYVSAQVLFPKQTSLTHKDLRDPQIMILTTESGILIEIEVFVNCQFGYDIKCEVVCERASVELPLASFPSVKQDAKYYTALETDWKYRFIDSYDVEIQDWINNASKGIVKGPSAWDGYLAAVTADALVKAQGSGKIESIATGPCPDFYSC</sequence>
<dbReference type="eggNOG" id="COG0673">
    <property type="taxonomic scope" value="Bacteria"/>
</dbReference>
<organism evidence="5 6">
    <name type="scientific">Leadbettera azotonutricia (strain ATCC BAA-888 / DSM 13862 / ZAS-9)</name>
    <name type="common">Treponema azotonutricium</name>
    <dbReference type="NCBI Taxonomy" id="545695"/>
    <lineage>
        <taxon>Bacteria</taxon>
        <taxon>Pseudomonadati</taxon>
        <taxon>Spirochaetota</taxon>
        <taxon>Spirochaetia</taxon>
        <taxon>Spirochaetales</taxon>
        <taxon>Breznakiellaceae</taxon>
        <taxon>Leadbettera</taxon>
    </lineage>
</organism>
<reference evidence="5 6" key="2">
    <citation type="journal article" date="2011" name="ISME J.">
        <title>RNA-seq reveals cooperative metabolic interactions between two termite-gut spirochete species in co-culture.</title>
        <authorList>
            <person name="Rosenthal A.Z."/>
            <person name="Matson E.G."/>
            <person name="Eldar A."/>
            <person name="Leadbetter J.R."/>
        </authorList>
    </citation>
    <scope>NUCLEOTIDE SEQUENCE [LARGE SCALE GENOMIC DNA]</scope>
    <source>
        <strain evidence="6">ATCC BAA-888 / DSM 13862 / ZAS-9</strain>
    </source>
</reference>
<name>F5YE97_LEAAZ</name>
<dbReference type="PANTHER" id="PTHR43593:SF1">
    <property type="entry name" value="INOSITOL 2-DEHYDROGENASE"/>
    <property type="match status" value="1"/>
</dbReference>
<evidence type="ECO:0000259" key="3">
    <source>
        <dbReference type="Pfam" id="PF01408"/>
    </source>
</evidence>
<feature type="domain" description="Gfo/Idh/MocA-like oxidoreductase C-terminal" evidence="4">
    <location>
        <begin position="139"/>
        <end position="324"/>
    </location>
</feature>
<dbReference type="Gene3D" id="3.30.360.10">
    <property type="entry name" value="Dihydrodipicolinate Reductase, domain 2"/>
    <property type="match status" value="1"/>
</dbReference>
<dbReference type="GO" id="GO:0019310">
    <property type="term" value="P:inositol catabolic process"/>
    <property type="evidence" value="ECO:0007669"/>
    <property type="project" value="InterPro"/>
</dbReference>
<dbReference type="InterPro" id="IPR050424">
    <property type="entry name" value="Gfo-Idh-MocA_inositol_DH"/>
</dbReference>
<dbReference type="SUPFAM" id="SSF51735">
    <property type="entry name" value="NAD(P)-binding Rossmann-fold domains"/>
    <property type="match status" value="1"/>
</dbReference>
<evidence type="ECO:0000313" key="6">
    <source>
        <dbReference type="Proteomes" id="UP000009222"/>
    </source>
</evidence>
<feature type="domain" description="Gfo/Idh/MocA-like oxidoreductase N-terminal" evidence="3">
    <location>
        <begin position="7"/>
        <end position="124"/>
    </location>
</feature>
<dbReference type="STRING" id="545695.TREAZ_0230"/>
<dbReference type="FunCoup" id="F5YE97">
    <property type="interactions" value="35"/>
</dbReference>
<dbReference type="GO" id="GO:0000166">
    <property type="term" value="F:nucleotide binding"/>
    <property type="evidence" value="ECO:0007669"/>
    <property type="project" value="InterPro"/>
</dbReference>
<dbReference type="EMBL" id="CP001841">
    <property type="protein sequence ID" value="AEF82556.1"/>
    <property type="molecule type" value="Genomic_DNA"/>
</dbReference>
<evidence type="ECO:0000313" key="5">
    <source>
        <dbReference type="EMBL" id="AEF82556.1"/>
    </source>
</evidence>
<reference evidence="6" key="1">
    <citation type="submission" date="2009-12" db="EMBL/GenBank/DDBJ databases">
        <title>Complete sequence of Treponema azotonutricium strain ZAS-9.</title>
        <authorList>
            <person name="Tetu S.G."/>
            <person name="Matson E."/>
            <person name="Ren Q."/>
            <person name="Seshadri R."/>
            <person name="Elbourne L."/>
            <person name="Hassan K.A."/>
            <person name="Durkin A."/>
            <person name="Radune D."/>
            <person name="Mohamoud Y."/>
            <person name="Shay R."/>
            <person name="Jin S."/>
            <person name="Zhang X."/>
            <person name="Lucey K."/>
            <person name="Ballor N.R."/>
            <person name="Ottesen E."/>
            <person name="Rosenthal R."/>
            <person name="Allen A."/>
            <person name="Leadbetter J.R."/>
            <person name="Paulsen I.T."/>
        </authorList>
    </citation>
    <scope>NUCLEOTIDE SEQUENCE [LARGE SCALE GENOMIC DNA]</scope>
    <source>
        <strain evidence="6">ATCC BAA-888 / DSM 13862 / ZAS-9</strain>
    </source>
</reference>
<dbReference type="Gene3D" id="3.40.50.720">
    <property type="entry name" value="NAD(P)-binding Rossmann-like Domain"/>
    <property type="match status" value="1"/>
</dbReference>
<evidence type="ECO:0000256" key="1">
    <source>
        <dbReference type="ARBA" id="ARBA00023002"/>
    </source>
</evidence>
<keyword evidence="6" id="KW-1185">Reference proteome</keyword>